<protein>
    <submittedName>
        <fullName evidence="1">Phage tail sheath family protein</fullName>
    </submittedName>
</protein>
<dbReference type="Proteomes" id="UP001631969">
    <property type="component" value="Unassembled WGS sequence"/>
</dbReference>
<reference evidence="1" key="1">
    <citation type="submission" date="2024-12" db="EMBL/GenBank/DDBJ databases">
        <authorList>
            <person name="Wu N."/>
        </authorList>
    </citation>
    <scope>NUCLEOTIDE SEQUENCE</scope>
    <source>
        <strain evidence="1">P15</strain>
    </source>
</reference>
<keyword evidence="2" id="KW-1185">Reference proteome</keyword>
<sequence length="438" mass="46449">MAGGTWTTQNKVRPGAYINIKSAAQALGAAGDRGIVSLPLILSWGPAKQVITVEAGEDVSVKLGYPISDPSLLLVREALKRAKTLLLYRLNTGTKASVVSGNLTATAKYGGVRGNDLTVRIAVNVDNATLFDVTTLLAGVEMDKQTVANIGALKANEWVVWTGTGALAATAGAPLIGGANGTVTAQEYLDYLSAIEVLEVNTIGLPATDAATKAVFVSFVKRLREDEGKKIQVVVENYPAADYEGVISVKNGVILTDRTVLTAAQAVAWVAGATAGAQMNQSLTYAAYDDAVDVTPKYTNSQIIAALQAGELVFTGSGGKAVVEQDINTLHTFSPEKGKAFAKNRVLRVLDGINNDFRQIFADFYTGKISNNADGRNLLKNEYSTYLETLQGIEAIQNFDAQKDLTVSEGADLDAVVSELYVQPVDSMEKLYLTITVS</sequence>
<evidence type="ECO:0000313" key="2">
    <source>
        <dbReference type="Proteomes" id="UP001631969"/>
    </source>
</evidence>
<dbReference type="EMBL" id="JBJURJ010000007">
    <property type="protein sequence ID" value="MFM9329175.1"/>
    <property type="molecule type" value="Genomic_DNA"/>
</dbReference>
<gene>
    <name evidence="1" type="ORF">ACI1P1_12840</name>
</gene>
<name>A0ACC7NXF4_9BACL</name>
<comment type="caution">
    <text evidence="1">The sequence shown here is derived from an EMBL/GenBank/DDBJ whole genome shotgun (WGS) entry which is preliminary data.</text>
</comment>
<organism evidence="1 2">
    <name type="scientific">Paenibacillus mesotrionivorans</name>
    <dbReference type="NCBI Taxonomy" id="3160968"/>
    <lineage>
        <taxon>Bacteria</taxon>
        <taxon>Bacillati</taxon>
        <taxon>Bacillota</taxon>
        <taxon>Bacilli</taxon>
        <taxon>Bacillales</taxon>
        <taxon>Paenibacillaceae</taxon>
        <taxon>Paenibacillus</taxon>
    </lineage>
</organism>
<evidence type="ECO:0000313" key="1">
    <source>
        <dbReference type="EMBL" id="MFM9329175.1"/>
    </source>
</evidence>
<accession>A0ACC7NXF4</accession>
<proteinExistence type="predicted"/>